<accession>A0A351U0N5</accession>
<dbReference type="STRING" id="909663.GCA_000512235_01634"/>
<dbReference type="Proteomes" id="UP000777265">
    <property type="component" value="Unassembled WGS sequence"/>
</dbReference>
<dbReference type="Pfam" id="PF14385">
    <property type="entry name" value="DUF4416"/>
    <property type="match status" value="1"/>
</dbReference>
<proteinExistence type="predicted"/>
<dbReference type="InterPro" id="IPR025529">
    <property type="entry name" value="DUF4416"/>
</dbReference>
<sequence>MGTPGIPKPVRFFTSVISRDEERIRRVREELPDLLGDIEEMTAPVPFLHTHYYDREMGEGLLRCFLLFKPLAGRERLGLIKLRTNEIESRLSVDGRRAVNIDPGYISLEQVVLATTKGFTHRLYLGDGIFGDLTLIFSDGTFRPLPWTYPDYGGNELISLFNAWRNSYRALLRHGTGGGAGPDKAQTDRKVTACRKV</sequence>
<name>A0A351U0N5_9BACT</name>
<organism evidence="1 2">
    <name type="scientific">Syntrophorhabdus aromaticivorans</name>
    <dbReference type="NCBI Taxonomy" id="328301"/>
    <lineage>
        <taxon>Bacteria</taxon>
        <taxon>Pseudomonadati</taxon>
        <taxon>Thermodesulfobacteriota</taxon>
        <taxon>Syntrophorhabdia</taxon>
        <taxon>Syntrophorhabdales</taxon>
        <taxon>Syntrophorhabdaceae</taxon>
        <taxon>Syntrophorhabdus</taxon>
    </lineage>
</organism>
<protein>
    <submittedName>
        <fullName evidence="1">DUF4416 family protein</fullName>
    </submittedName>
</protein>
<reference evidence="1" key="1">
    <citation type="journal article" date="2020" name="Biotechnol. Biofuels">
        <title>New insights from the biogas microbiome by comprehensive genome-resolved metagenomics of nearly 1600 species originating from multiple anaerobic digesters.</title>
        <authorList>
            <person name="Campanaro S."/>
            <person name="Treu L."/>
            <person name="Rodriguez-R L.M."/>
            <person name="Kovalovszki A."/>
            <person name="Ziels R.M."/>
            <person name="Maus I."/>
            <person name="Zhu X."/>
            <person name="Kougias P.G."/>
            <person name="Basile A."/>
            <person name="Luo G."/>
            <person name="Schluter A."/>
            <person name="Konstantinidis K.T."/>
            <person name="Angelidaki I."/>
        </authorList>
    </citation>
    <scope>NUCLEOTIDE SEQUENCE</scope>
    <source>
        <strain evidence="1">AS06rmzACSIP_7</strain>
    </source>
</reference>
<evidence type="ECO:0000313" key="2">
    <source>
        <dbReference type="Proteomes" id="UP000777265"/>
    </source>
</evidence>
<comment type="caution">
    <text evidence="1">The sequence shown here is derived from an EMBL/GenBank/DDBJ whole genome shotgun (WGS) entry which is preliminary data.</text>
</comment>
<dbReference type="AlphaFoldDB" id="A0A351U0N5"/>
<gene>
    <name evidence="1" type="ORF">GXY80_04480</name>
</gene>
<evidence type="ECO:0000313" key="1">
    <source>
        <dbReference type="EMBL" id="NLW34725.1"/>
    </source>
</evidence>
<dbReference type="EMBL" id="JAAYEE010000077">
    <property type="protein sequence ID" value="NLW34725.1"/>
    <property type="molecule type" value="Genomic_DNA"/>
</dbReference>
<reference evidence="1" key="2">
    <citation type="submission" date="2020-01" db="EMBL/GenBank/DDBJ databases">
        <authorList>
            <person name="Campanaro S."/>
        </authorList>
    </citation>
    <scope>NUCLEOTIDE SEQUENCE</scope>
    <source>
        <strain evidence="1">AS06rmzACSIP_7</strain>
    </source>
</reference>